<keyword evidence="6" id="KW-0808">Transferase</keyword>
<evidence type="ECO:0000256" key="2">
    <source>
        <dbReference type="ARBA" id="ARBA00022525"/>
    </source>
</evidence>
<organism evidence="6 7">
    <name type="scientific">Pandoraea aquatica</name>
    <dbReference type="NCBI Taxonomy" id="2508290"/>
    <lineage>
        <taxon>Bacteria</taxon>
        <taxon>Pseudomonadati</taxon>
        <taxon>Pseudomonadota</taxon>
        <taxon>Betaproteobacteria</taxon>
        <taxon>Burkholderiales</taxon>
        <taxon>Burkholderiaceae</taxon>
        <taxon>Pandoraea</taxon>
    </lineage>
</organism>
<keyword evidence="6" id="KW-0328">Glycosyltransferase</keyword>
<protein>
    <submittedName>
        <fullName evidence="6">Mono(ADP-ribosyl)transferase SpvB</fullName>
        <ecNumber evidence="6">2.4.2.31</ecNumber>
    </submittedName>
</protein>
<comment type="subcellular location">
    <subcellularLocation>
        <location evidence="1">Secreted</location>
    </subcellularLocation>
</comment>
<dbReference type="Pfam" id="PF03534">
    <property type="entry name" value="SpvB"/>
    <property type="match status" value="1"/>
</dbReference>
<sequence>MNDPSANIAIAPPALPKGGGAIQSIGNTLGTVGVTGAATLSVALPVSAGRGFAPSLALAYSSQSGKSAFGQGWQMVVPHFARRTGKGTPVFDDTDDILGPGGEVLVPEIDRSGQPVTHPMSEFRGVELAQRYTVTRYFARVLSSAERIEFWHGDDDGEQFWVVHDDGGAVHIYGKLTRTEAPGIAPNDTPRIAQWWLDESVAPNGEQMPAMPGLNDGEQYQLVDLYGDGMAGVLHRAAGAWYYREPIRADTAHANDVSFGPPVALPQVPPSRWPSAEDGALRQTLTDFTGDGRLDWLVVQPGFAGYFTLAPDRTWSNFIPFAAFPTEFTHLNGQLADLMGEGLQDFAMIGPRSVRLYANRREDGFAPPVDVAQDSPLPGLADARSELVAFADFLGCGQPQLVRIRHSEVTLWPNLGHGRFGSPRLFAKLPYKATDFDAARVRLADLDGSGAVDFIYLYPTQIEILHNAGGNGWARPFRVPWPEGVMYDPTCEVTFADLNGLGCASLVLTVPHMTPRHWRCDFVTDVKPYLLEATDNNMGLSSTLRYRSSAQEWLDEKHALQAQGLPAVSGIPFALHLVAQQTQLDQITGNALCQQFQYRHGYYDPHERELRGFGLLLQSDAEMPPDGLPPEDGFTAPVQTRTWHHVGRDTEPNSDPGFDTSDPDALPLRPVLRCAFAPDTNTDTPSDDWDDDTARDMARALSGSVRRVETFGLDDASRPPYAVAQTRYLVRVMQPRSAHARYAVVRPLTVESRTHRYERQPSDPQCDHVIGLRWNAMGLPLLAAQVHYARRNGPPPFDAEDVWQIKWWEDAHDDAQRTTYVTQTQQTWRAVDHDDRWHPALPARTRADAIAFHDLSLDPAKIHYEAFIATDGPLNGGDERALVAMSENHYPLEDPSEWLALAGLVEYQEHAELDDLALLAYEDVLAATELESELEAAGYHRMTPFLPDTPMTLWSVHRECFIYDGLDAFYLPSAWRAARSLGDTAVEYDAYRCAPKRVIAPDGCATQATLDYRAMQPAHIVDPNGNSQEMRYDGLGRPVASSFHGTVDGEPAGFMPLSDYVREFDSPDDALAEPESALQDVASAWFFDALAWMGSVEESSRSSLSSWVERRWVMPDGRVRSSGRLAAHAALASRAVDGTSASEHASTDATPAMSNDVAQTLLGATRRPPHGLQLQADRYPNDPKRQIRIQIVDSDGFGRVLQEKQLVPPGDAYEVQDDGTLALDDEGRPVVSPADPRWRVSERVEYNNKGLTVRVYRPYFASTHRYVNDTALRESGYCDRQYYDPLGRPTVTLTAHGYMRRETYWPWHTVSEDENDTAHELDATSDGVG</sequence>
<dbReference type="EMBL" id="CABPSN010000001">
    <property type="protein sequence ID" value="VVD60217.1"/>
    <property type="molecule type" value="Genomic_DNA"/>
</dbReference>
<dbReference type="InterPro" id="IPR028994">
    <property type="entry name" value="Integrin_alpha_N"/>
</dbReference>
<feature type="domain" description="Insecticide toxin TcdB middle/C-terminal" evidence="4">
    <location>
        <begin position="697"/>
        <end position="837"/>
    </location>
</feature>
<evidence type="ECO:0000259" key="5">
    <source>
        <dbReference type="Pfam" id="PF12256"/>
    </source>
</evidence>
<dbReference type="GO" id="GO:0005576">
    <property type="term" value="C:extracellular region"/>
    <property type="evidence" value="ECO:0007669"/>
    <property type="project" value="UniProtKB-SubCell"/>
</dbReference>
<dbReference type="EC" id="2.4.2.31" evidence="6"/>
<evidence type="ECO:0000313" key="6">
    <source>
        <dbReference type="EMBL" id="VVD60217.1"/>
    </source>
</evidence>
<dbReference type="InterPro" id="IPR003284">
    <property type="entry name" value="Sal_SpvB"/>
</dbReference>
<dbReference type="InterPro" id="IPR022045">
    <property type="entry name" value="TcdB_toxin_mid/N"/>
</dbReference>
<gene>
    <name evidence="6" type="primary">spvB</name>
    <name evidence="6" type="ORF">PAQ31011_00057</name>
</gene>
<keyword evidence="2" id="KW-0964">Secreted</keyword>
<dbReference type="OrthoDB" id="5445630at2"/>
<dbReference type="Pfam" id="PF12255">
    <property type="entry name" value="TcdB_toxin_midC"/>
    <property type="match status" value="1"/>
</dbReference>
<reference evidence="6 7" key="1">
    <citation type="submission" date="2019-08" db="EMBL/GenBank/DDBJ databases">
        <authorList>
            <person name="Peeters C."/>
        </authorList>
    </citation>
    <scope>NUCLEOTIDE SEQUENCE [LARGE SCALE GENOMIC DNA]</scope>
    <source>
        <strain evidence="6 7">LMG 31011</strain>
    </source>
</reference>
<dbReference type="InterPro" id="IPR022044">
    <property type="entry name" value="TcdB_toxin_mid/C"/>
</dbReference>
<dbReference type="SUPFAM" id="SSF69318">
    <property type="entry name" value="Integrin alpha N-terminal domain"/>
    <property type="match status" value="1"/>
</dbReference>
<evidence type="ECO:0000256" key="3">
    <source>
        <dbReference type="ARBA" id="ARBA00023026"/>
    </source>
</evidence>
<dbReference type="GO" id="GO:0005737">
    <property type="term" value="C:cytoplasm"/>
    <property type="evidence" value="ECO:0007669"/>
    <property type="project" value="InterPro"/>
</dbReference>
<keyword evidence="7" id="KW-1185">Reference proteome</keyword>
<evidence type="ECO:0000256" key="1">
    <source>
        <dbReference type="ARBA" id="ARBA00004613"/>
    </source>
</evidence>
<evidence type="ECO:0000259" key="4">
    <source>
        <dbReference type="Pfam" id="PF12255"/>
    </source>
</evidence>
<dbReference type="Proteomes" id="UP000366819">
    <property type="component" value="Unassembled WGS sequence"/>
</dbReference>
<feature type="domain" description="Insecticide toxin TcdB middle/N-terminal" evidence="5">
    <location>
        <begin position="471"/>
        <end position="623"/>
    </location>
</feature>
<proteinExistence type="predicted"/>
<keyword evidence="3" id="KW-0843">Virulence</keyword>
<dbReference type="RefSeq" id="WP_150573959.1">
    <property type="nucleotide sequence ID" value="NZ_CABPSN010000001.1"/>
</dbReference>
<dbReference type="GO" id="GO:0106274">
    <property type="term" value="F:NAD+-protein-arginine ADP-ribosyltransferase activity"/>
    <property type="evidence" value="ECO:0007669"/>
    <property type="project" value="UniProtKB-EC"/>
</dbReference>
<name>A0A5E4RAJ7_9BURK</name>
<evidence type="ECO:0000313" key="7">
    <source>
        <dbReference type="Proteomes" id="UP000366819"/>
    </source>
</evidence>
<accession>A0A5E4RAJ7</accession>
<dbReference type="PRINTS" id="PR01341">
    <property type="entry name" value="SALSPVBPROT"/>
</dbReference>
<dbReference type="Pfam" id="PF12256">
    <property type="entry name" value="TcdB_toxin_midN"/>
    <property type="match status" value="1"/>
</dbReference>